<dbReference type="EMBL" id="OZ034814">
    <property type="protein sequence ID" value="CAL1361322.1"/>
    <property type="molecule type" value="Genomic_DNA"/>
</dbReference>
<name>A0AAV2CZM9_9ROSI</name>
<proteinExistence type="predicted"/>
<evidence type="ECO:0000313" key="1">
    <source>
        <dbReference type="EMBL" id="CAL1361322.1"/>
    </source>
</evidence>
<protein>
    <submittedName>
        <fullName evidence="1">Uncharacterized protein</fullName>
    </submittedName>
</protein>
<keyword evidence="2" id="KW-1185">Reference proteome</keyword>
<gene>
    <name evidence="1" type="ORF">LTRI10_LOCUS8700</name>
</gene>
<dbReference type="AlphaFoldDB" id="A0AAV2CZM9"/>
<evidence type="ECO:0000313" key="2">
    <source>
        <dbReference type="Proteomes" id="UP001497516"/>
    </source>
</evidence>
<organism evidence="1 2">
    <name type="scientific">Linum trigynum</name>
    <dbReference type="NCBI Taxonomy" id="586398"/>
    <lineage>
        <taxon>Eukaryota</taxon>
        <taxon>Viridiplantae</taxon>
        <taxon>Streptophyta</taxon>
        <taxon>Embryophyta</taxon>
        <taxon>Tracheophyta</taxon>
        <taxon>Spermatophyta</taxon>
        <taxon>Magnoliopsida</taxon>
        <taxon>eudicotyledons</taxon>
        <taxon>Gunneridae</taxon>
        <taxon>Pentapetalae</taxon>
        <taxon>rosids</taxon>
        <taxon>fabids</taxon>
        <taxon>Malpighiales</taxon>
        <taxon>Linaceae</taxon>
        <taxon>Linum</taxon>
    </lineage>
</organism>
<reference evidence="1 2" key="1">
    <citation type="submission" date="2024-04" db="EMBL/GenBank/DDBJ databases">
        <authorList>
            <person name="Fracassetti M."/>
        </authorList>
    </citation>
    <scope>NUCLEOTIDE SEQUENCE [LARGE SCALE GENOMIC DNA]</scope>
</reference>
<dbReference type="Proteomes" id="UP001497516">
    <property type="component" value="Chromosome 10"/>
</dbReference>
<sequence>MKKLNYREGVTLTTSSSPYSLHRFSFPQSFPSGRRFFRLSFFFASSNHHRPHLGVNRQVLTRNYPPASGLPKCLRVNFIKHTLLLVVFQNHNPPGIGTSDDLILLRSSKSELSQRANSTEYFDEKNDLEPTDVVGTEEIEKLSPRNDDLLELPAREAFVNGGHHTDGSLRC</sequence>
<accession>A0AAV2CZM9</accession>